<feature type="compositionally biased region" description="Low complexity" evidence="16">
    <location>
        <begin position="198"/>
        <end position="212"/>
    </location>
</feature>
<comment type="subunit">
    <text evidence="13">Heterodimer of subunit A (variable subunit) and subunit B (catalytic subunit). Heterodimeric FTR forms a complex with ferredoxin and thioredoxin.</text>
</comment>
<sequence length="450" mass="50259">MRTLQASTSYSVGFGISSFATRPKPSTHRCLTVAKMEPSEKSVEIMRKFSEQYARRSETYFCMDKGVTSVVIKGLAEHKDTLGAPLCPCRHYDDKAAEAQQGFWNCPCVPMRERKECHCMLFLTPDNDFAGEEQAPDVLIMKWRHLTFAMVPSFLLTIDCFTVILSDLAVHKFGPSQMARPQVTITLGRSGQKVVKRSSASQGNGFSQQSSSRGKRSLGETYRTDSEDPTKSLRKRIMEGIDKTINVRVVVVILFDSGSFAFVFASVRGDKDAGGSRYGRQNGARIGKYDLRLKLTHRRRQREILLQIEERKREQHKRMTRSVQSHRRLVTSSQPSSGASELLQIEAIRSSYTSQTAGGVRPRSPYRLPNDSKELSSSRNITAAQHVPSVRPAEASRMVHMAGNDLIDSSQLKVLTPVTMRSALAARNPLTSLPSANGSMLQSPYPVRTY</sequence>
<evidence type="ECO:0000256" key="7">
    <source>
        <dbReference type="ARBA" id="ARBA00022723"/>
    </source>
</evidence>
<evidence type="ECO:0000256" key="2">
    <source>
        <dbReference type="ARBA" id="ARBA00003945"/>
    </source>
</evidence>
<keyword evidence="9" id="KW-0408">Iron</keyword>
<evidence type="ECO:0000313" key="19">
    <source>
        <dbReference type="Proteomes" id="UP001234989"/>
    </source>
</evidence>
<dbReference type="FunFam" id="3.90.460.10:FF:000001">
    <property type="entry name" value="Ferredoxin-thioredoxin reductase, catalytic chain"/>
    <property type="match status" value="1"/>
</dbReference>
<comment type="catalytic activity">
    <reaction evidence="15">
        <text>[thioredoxin]-disulfide + 2 reduced [2Fe-2S]-[ferredoxin] + 2 H(+) = [thioredoxin]-dithiol + 2 oxidized [2Fe-2S]-[ferredoxin]</text>
        <dbReference type="Rhea" id="RHEA:42336"/>
        <dbReference type="Rhea" id="RHEA-COMP:10000"/>
        <dbReference type="Rhea" id="RHEA-COMP:10001"/>
        <dbReference type="Rhea" id="RHEA-COMP:10698"/>
        <dbReference type="Rhea" id="RHEA-COMP:10700"/>
        <dbReference type="ChEBI" id="CHEBI:15378"/>
        <dbReference type="ChEBI" id="CHEBI:29950"/>
        <dbReference type="ChEBI" id="CHEBI:33737"/>
        <dbReference type="ChEBI" id="CHEBI:33738"/>
        <dbReference type="ChEBI" id="CHEBI:50058"/>
        <dbReference type="EC" id="1.8.7.2"/>
    </reaction>
</comment>
<feature type="transmembrane region" description="Helical" evidence="17">
    <location>
        <begin position="245"/>
        <end position="267"/>
    </location>
</feature>
<evidence type="ECO:0000256" key="10">
    <source>
        <dbReference type="ARBA" id="ARBA00023014"/>
    </source>
</evidence>
<evidence type="ECO:0000256" key="17">
    <source>
        <dbReference type="SAM" id="Phobius"/>
    </source>
</evidence>
<keyword evidence="19" id="KW-1185">Reference proteome</keyword>
<dbReference type="InterPro" id="IPR036644">
    <property type="entry name" value="FTR_bsu_sf"/>
</dbReference>
<keyword evidence="10" id="KW-0411">Iron-sulfur</keyword>
<dbReference type="GO" id="GO:0051539">
    <property type="term" value="F:4 iron, 4 sulfur cluster binding"/>
    <property type="evidence" value="ECO:0007669"/>
    <property type="project" value="UniProtKB-KW"/>
</dbReference>
<dbReference type="GO" id="GO:0046872">
    <property type="term" value="F:metal ion binding"/>
    <property type="evidence" value="ECO:0007669"/>
    <property type="project" value="UniProtKB-KW"/>
</dbReference>
<organism evidence="18 19">
    <name type="scientific">Solanum verrucosum</name>
    <dbReference type="NCBI Taxonomy" id="315347"/>
    <lineage>
        <taxon>Eukaryota</taxon>
        <taxon>Viridiplantae</taxon>
        <taxon>Streptophyta</taxon>
        <taxon>Embryophyta</taxon>
        <taxon>Tracheophyta</taxon>
        <taxon>Spermatophyta</taxon>
        <taxon>Magnoliopsida</taxon>
        <taxon>eudicotyledons</taxon>
        <taxon>Gunneridae</taxon>
        <taxon>Pentapetalae</taxon>
        <taxon>asterids</taxon>
        <taxon>lamiids</taxon>
        <taxon>Solanales</taxon>
        <taxon>Solanaceae</taxon>
        <taxon>Solanoideae</taxon>
        <taxon>Solaneae</taxon>
        <taxon>Solanum</taxon>
    </lineage>
</organism>
<keyword evidence="8" id="KW-0560">Oxidoreductase</keyword>
<evidence type="ECO:0000256" key="13">
    <source>
        <dbReference type="ARBA" id="ARBA00026011"/>
    </source>
</evidence>
<keyword evidence="17" id="KW-0472">Membrane</keyword>
<dbReference type="Pfam" id="PF02943">
    <property type="entry name" value="FeThRed_B"/>
    <property type="match status" value="1"/>
</dbReference>
<evidence type="ECO:0000256" key="5">
    <source>
        <dbReference type="ARBA" id="ARBA00018993"/>
    </source>
</evidence>
<reference evidence="18" key="1">
    <citation type="submission" date="2023-08" db="EMBL/GenBank/DDBJ databases">
        <title>A de novo genome assembly of Solanum verrucosum Schlechtendal, a Mexican diploid species geographically isolated from the other diploid A-genome species in potato relatives.</title>
        <authorList>
            <person name="Hosaka K."/>
        </authorList>
    </citation>
    <scope>NUCLEOTIDE SEQUENCE</scope>
    <source>
        <tissue evidence="18">Young leaves</tissue>
    </source>
</reference>
<gene>
    <name evidence="18" type="ORF">MTR67_010888</name>
</gene>
<evidence type="ECO:0000256" key="15">
    <source>
        <dbReference type="ARBA" id="ARBA00048150"/>
    </source>
</evidence>
<dbReference type="EC" id="1.8.7.2" evidence="4"/>
<comment type="cofactor">
    <cofactor evidence="1">
        <name>[4Fe-4S] cluster</name>
        <dbReference type="ChEBI" id="CHEBI:49883"/>
    </cofactor>
</comment>
<dbReference type="GO" id="GO:0016730">
    <property type="term" value="F:oxidoreductase activity, acting on iron-sulfur proteins as donors"/>
    <property type="evidence" value="ECO:0007669"/>
    <property type="project" value="InterPro"/>
</dbReference>
<feature type="transmembrane region" description="Helical" evidence="17">
    <location>
        <begin position="146"/>
        <end position="170"/>
    </location>
</feature>
<evidence type="ECO:0000256" key="1">
    <source>
        <dbReference type="ARBA" id="ARBA00001966"/>
    </source>
</evidence>
<keyword evidence="11" id="KW-1015">Disulfide bond</keyword>
<dbReference type="EMBL" id="CP133613">
    <property type="protein sequence ID" value="WMV17503.1"/>
    <property type="molecule type" value="Genomic_DNA"/>
</dbReference>
<dbReference type="Gene3D" id="3.90.460.10">
    <property type="entry name" value="Ferredoxin thioredoxin reductase catalytic beta subunit"/>
    <property type="match status" value="1"/>
</dbReference>
<evidence type="ECO:0000256" key="9">
    <source>
        <dbReference type="ARBA" id="ARBA00023004"/>
    </source>
</evidence>
<evidence type="ECO:0000256" key="14">
    <source>
        <dbReference type="ARBA" id="ARBA00030295"/>
    </source>
</evidence>
<keyword evidence="17" id="KW-0812">Transmembrane</keyword>
<protein>
    <recommendedName>
        <fullName evidence="5">Ferredoxin-thioredoxin reductase catalytic chain, chloroplastic</fullName>
        <ecNumber evidence="4">1.8.7.2</ecNumber>
    </recommendedName>
    <alternativeName>
        <fullName evidence="14">Ferredoxin-thioredoxin reductase subunit B</fullName>
    </alternativeName>
</protein>
<name>A0AAF0Q6X5_SOLVR</name>
<feature type="region of interest" description="Disordered" evidence="16">
    <location>
        <begin position="353"/>
        <end position="392"/>
    </location>
</feature>
<feature type="compositionally biased region" description="Basic and acidic residues" evidence="16">
    <location>
        <begin position="222"/>
        <end position="231"/>
    </location>
</feature>
<comment type="function">
    <text evidence="2">Catalytic subunit of the ferredoxin-thioredoxin reductase (FTR), which catalyzes the two-electron reduction of thioredoxins by the electrons provided by reduced ferredoxin.</text>
</comment>
<evidence type="ECO:0000256" key="12">
    <source>
        <dbReference type="ARBA" id="ARBA00023284"/>
    </source>
</evidence>
<dbReference type="GO" id="GO:0103012">
    <property type="term" value="F:ferredoxin-thioredoxin reductase activity"/>
    <property type="evidence" value="ECO:0007669"/>
    <property type="project" value="UniProtKB-EC"/>
</dbReference>
<evidence type="ECO:0000256" key="8">
    <source>
        <dbReference type="ARBA" id="ARBA00023002"/>
    </source>
</evidence>
<dbReference type="InterPro" id="IPR004209">
    <property type="entry name" value="FTR_bsu"/>
</dbReference>
<proteinExistence type="inferred from homology"/>
<comment type="similarity">
    <text evidence="3">Belongs to the ferredoxin thioredoxin reductase beta subunit family.</text>
</comment>
<keyword evidence="7" id="KW-0479">Metal-binding</keyword>
<feature type="compositionally biased region" description="Basic residues" evidence="16">
    <location>
        <begin position="316"/>
        <end position="329"/>
    </location>
</feature>
<evidence type="ECO:0000256" key="3">
    <source>
        <dbReference type="ARBA" id="ARBA00007941"/>
    </source>
</evidence>
<dbReference type="PANTHER" id="PTHR35113:SF1">
    <property type="entry name" value="FERREDOXIN-THIOREDOXIN REDUCTASE CATALYTIC CHAIN, CHLOROPLASTIC"/>
    <property type="match status" value="1"/>
</dbReference>
<dbReference type="AlphaFoldDB" id="A0AAF0Q6X5"/>
<dbReference type="SUPFAM" id="SSF57662">
    <property type="entry name" value="Ferredoxin thioredoxin reductase (FTR), catalytic beta chain"/>
    <property type="match status" value="1"/>
</dbReference>
<evidence type="ECO:0000256" key="4">
    <source>
        <dbReference type="ARBA" id="ARBA00012358"/>
    </source>
</evidence>
<evidence type="ECO:0000256" key="11">
    <source>
        <dbReference type="ARBA" id="ARBA00023157"/>
    </source>
</evidence>
<keyword evidence="6" id="KW-0004">4Fe-4S</keyword>
<evidence type="ECO:0000256" key="6">
    <source>
        <dbReference type="ARBA" id="ARBA00022485"/>
    </source>
</evidence>
<dbReference type="PANTHER" id="PTHR35113">
    <property type="entry name" value="FERREDOXIN-THIOREDOXIN REDUCTASE CATALYTIC CHAIN, CHLOROPLASTIC"/>
    <property type="match status" value="1"/>
</dbReference>
<feature type="region of interest" description="Disordered" evidence="16">
    <location>
        <begin position="197"/>
        <end position="231"/>
    </location>
</feature>
<feature type="region of interest" description="Disordered" evidence="16">
    <location>
        <begin position="316"/>
        <end position="337"/>
    </location>
</feature>
<accession>A0AAF0Q6X5</accession>
<keyword evidence="12" id="KW-0676">Redox-active center</keyword>
<dbReference type="Proteomes" id="UP001234989">
    <property type="component" value="Chromosome 2"/>
</dbReference>
<keyword evidence="17" id="KW-1133">Transmembrane helix</keyword>
<evidence type="ECO:0000313" key="18">
    <source>
        <dbReference type="EMBL" id="WMV17503.1"/>
    </source>
</evidence>
<evidence type="ECO:0000256" key="16">
    <source>
        <dbReference type="SAM" id="MobiDB-lite"/>
    </source>
</evidence>